<name>A0A920CSB5_9BACL</name>
<keyword evidence="2" id="KW-1185">Reference proteome</keyword>
<comment type="caution">
    <text evidence="1">The sequence shown here is derived from an EMBL/GenBank/DDBJ whole genome shotgun (WGS) entry which is preliminary data.</text>
</comment>
<protein>
    <submittedName>
        <fullName evidence="1">Uncharacterized protein</fullName>
    </submittedName>
</protein>
<reference evidence="1 2" key="1">
    <citation type="submission" date="2021-03" db="EMBL/GenBank/DDBJ databases">
        <title>Antimicrobial resistance genes in bacteria isolated from Japanese honey, and their potential for conferring macrolide and lincosamide resistance in the American foulbrood pathogen Paenibacillus larvae.</title>
        <authorList>
            <person name="Okamoto M."/>
            <person name="Kumagai M."/>
            <person name="Kanamori H."/>
            <person name="Takamatsu D."/>
        </authorList>
    </citation>
    <scope>NUCLEOTIDE SEQUENCE [LARGE SCALE GENOMIC DNA]</scope>
    <source>
        <strain evidence="1 2">J34TS1</strain>
    </source>
</reference>
<dbReference type="Proteomes" id="UP000682811">
    <property type="component" value="Unassembled WGS sequence"/>
</dbReference>
<organism evidence="1 2">
    <name type="scientific">Paenibacillus azoreducens</name>
    <dbReference type="NCBI Taxonomy" id="116718"/>
    <lineage>
        <taxon>Bacteria</taxon>
        <taxon>Bacillati</taxon>
        <taxon>Bacillota</taxon>
        <taxon>Bacilli</taxon>
        <taxon>Bacillales</taxon>
        <taxon>Paenibacillaceae</taxon>
        <taxon>Paenibacillus</taxon>
    </lineage>
</organism>
<evidence type="ECO:0000313" key="1">
    <source>
        <dbReference type="EMBL" id="GIO47263.1"/>
    </source>
</evidence>
<proteinExistence type="predicted"/>
<evidence type="ECO:0000313" key="2">
    <source>
        <dbReference type="Proteomes" id="UP000682811"/>
    </source>
</evidence>
<gene>
    <name evidence="1" type="ORF">J34TS1_20280</name>
</gene>
<sequence length="57" mass="6660">MTSTGAEIEVFNPVYYSSYVEHGHYTPGDQGWVEDKFMMTISVQELNVNYRPLWSVR</sequence>
<dbReference type="RefSeq" id="WP_194230650.1">
    <property type="nucleotide sequence ID" value="NZ_AP025343.1"/>
</dbReference>
<dbReference type="AlphaFoldDB" id="A0A920CSB5"/>
<accession>A0A920CSB5</accession>
<dbReference type="EMBL" id="BORT01000007">
    <property type="protein sequence ID" value="GIO47263.1"/>
    <property type="molecule type" value="Genomic_DNA"/>
</dbReference>